<reference evidence="2 3" key="1">
    <citation type="submission" date="2021-06" db="EMBL/GenBank/DDBJ databases">
        <title>Caerostris darwini draft genome.</title>
        <authorList>
            <person name="Kono N."/>
            <person name="Arakawa K."/>
        </authorList>
    </citation>
    <scope>NUCLEOTIDE SEQUENCE [LARGE SCALE GENOMIC DNA]</scope>
</reference>
<feature type="compositionally biased region" description="Basic and acidic residues" evidence="1">
    <location>
        <begin position="1"/>
        <end position="12"/>
    </location>
</feature>
<gene>
    <name evidence="2" type="ORF">CDAR_85871</name>
</gene>
<protein>
    <submittedName>
        <fullName evidence="2">Uncharacterized protein</fullName>
    </submittedName>
</protein>
<sequence>HQNTEETFKKNVLDLSGDLSEPSPSPNHRSCENSPYRLCTENWPLEKIIEPLDCRIFNVVTDFVPAVRKLDTSCDVLRSICYATINELYPEPQWLRIYTDGSRLEQEAGVFCDLYSVYTPVGRFASLTTVKLKLYVLS</sequence>
<dbReference type="Proteomes" id="UP001054837">
    <property type="component" value="Unassembled WGS sequence"/>
</dbReference>
<organism evidence="2 3">
    <name type="scientific">Caerostris darwini</name>
    <dbReference type="NCBI Taxonomy" id="1538125"/>
    <lineage>
        <taxon>Eukaryota</taxon>
        <taxon>Metazoa</taxon>
        <taxon>Ecdysozoa</taxon>
        <taxon>Arthropoda</taxon>
        <taxon>Chelicerata</taxon>
        <taxon>Arachnida</taxon>
        <taxon>Araneae</taxon>
        <taxon>Araneomorphae</taxon>
        <taxon>Entelegynae</taxon>
        <taxon>Araneoidea</taxon>
        <taxon>Araneidae</taxon>
        <taxon>Caerostris</taxon>
    </lineage>
</organism>
<proteinExistence type="predicted"/>
<dbReference type="AlphaFoldDB" id="A0AAV4W2K0"/>
<keyword evidence="3" id="KW-1185">Reference proteome</keyword>
<accession>A0AAV4W2K0</accession>
<name>A0AAV4W2K0_9ARAC</name>
<evidence type="ECO:0000313" key="2">
    <source>
        <dbReference type="EMBL" id="GIY76139.1"/>
    </source>
</evidence>
<feature type="region of interest" description="Disordered" evidence="1">
    <location>
        <begin position="1"/>
        <end position="31"/>
    </location>
</feature>
<evidence type="ECO:0000256" key="1">
    <source>
        <dbReference type="SAM" id="MobiDB-lite"/>
    </source>
</evidence>
<dbReference type="EMBL" id="BPLQ01013955">
    <property type="protein sequence ID" value="GIY76139.1"/>
    <property type="molecule type" value="Genomic_DNA"/>
</dbReference>
<feature type="non-terminal residue" evidence="2">
    <location>
        <position position="1"/>
    </location>
</feature>
<comment type="caution">
    <text evidence="2">The sequence shown here is derived from an EMBL/GenBank/DDBJ whole genome shotgun (WGS) entry which is preliminary data.</text>
</comment>
<evidence type="ECO:0000313" key="3">
    <source>
        <dbReference type="Proteomes" id="UP001054837"/>
    </source>
</evidence>